<organism evidence="6 7">
    <name type="scientific">Tetranychus urticae</name>
    <name type="common">Two-spotted spider mite</name>
    <dbReference type="NCBI Taxonomy" id="32264"/>
    <lineage>
        <taxon>Eukaryota</taxon>
        <taxon>Metazoa</taxon>
        <taxon>Ecdysozoa</taxon>
        <taxon>Arthropoda</taxon>
        <taxon>Chelicerata</taxon>
        <taxon>Arachnida</taxon>
        <taxon>Acari</taxon>
        <taxon>Acariformes</taxon>
        <taxon>Trombidiformes</taxon>
        <taxon>Prostigmata</taxon>
        <taxon>Eleutherengona</taxon>
        <taxon>Raphignathae</taxon>
        <taxon>Tetranychoidea</taxon>
        <taxon>Tetranychidae</taxon>
        <taxon>Tetranychus</taxon>
    </lineage>
</organism>
<sequence>MNNSPIKVLVTSINGYGHFNAALGVASLLLERGNDVYFANVLNHKDEVEKYGLKFIALEDYDNKFKEMETTAESKWTEIVVKSMQLRSTSPLAEDESFIAGMSMIFEELQLLNSSLQKIIDSIKPDILIGDVCFPLPLFYQSSIPSIFLFSANPLGLYSETTGFPASLGLSVHSDKSTWSGHLEKLSSKLLEVSKKYFQWYSSFGIITTSFYDSEKFLGIYIYPKALDYVELGSPPPNWIGIDSSIRTRDAKEFIVPPFSTNQTGKLIYLSMGTSGSLNISLMKRLINTFSKSKHRFIVSKGFKGDELTLPENMWGDNYVDQIAILPKVDAVITHGGNNSFVESLFFGKPMIVIPCCFDQLDNAQRIEDLKLGYRIDPFGYDEDEVHKTVDNLLENTEIRLKMEEISKQLKTSNNREVARLIENIARTKKYPIQ</sequence>
<dbReference type="PANTHER" id="PTHR48043:SF145">
    <property type="entry name" value="FI06409P-RELATED"/>
    <property type="match status" value="1"/>
</dbReference>
<reference evidence="5" key="2">
    <citation type="journal article" date="2014" name="Insect Biochem. Mol. Biol.">
        <title>Bacterial origin of a diverse family of UDP-glycosyltransferase genes in the Tetranychus urticae genome.</title>
        <authorList>
            <person name="Ahn S.J."/>
            <person name="Dermauw W."/>
            <person name="Wybouw N."/>
            <person name="Heckel D.G."/>
            <person name="Van Leeuwen T."/>
        </authorList>
    </citation>
    <scope>NUCLEOTIDE SEQUENCE</scope>
</reference>
<dbReference type="GO" id="GO:0016758">
    <property type="term" value="F:hexosyltransferase activity"/>
    <property type="evidence" value="ECO:0007669"/>
    <property type="project" value="InterPro"/>
</dbReference>
<dbReference type="KEGG" id="tut:107360695"/>
<dbReference type="Gene3D" id="3.40.50.2000">
    <property type="entry name" value="Glycogen Phosphorylase B"/>
    <property type="match status" value="2"/>
</dbReference>
<dbReference type="EnsemblMetazoa" id="tetur05g00070.1">
    <property type="protein sequence ID" value="tetur05g00070.1"/>
    <property type="gene ID" value="tetur05g00070"/>
</dbReference>
<dbReference type="InterPro" id="IPR002213">
    <property type="entry name" value="UDP_glucos_trans"/>
</dbReference>
<protein>
    <submittedName>
        <fullName evidence="5">UDP-glycosyltransferase 204A3</fullName>
    </submittedName>
</protein>
<dbReference type="RefSeq" id="NP_001310036.1">
    <property type="nucleotide sequence ID" value="NM_001323107.1"/>
</dbReference>
<evidence type="ECO:0000256" key="2">
    <source>
        <dbReference type="ARBA" id="ARBA00022676"/>
    </source>
</evidence>
<evidence type="ECO:0000313" key="5">
    <source>
        <dbReference type="EMBL" id="AHX56904.1"/>
    </source>
</evidence>
<dbReference type="OMA" id="LMANNNY"/>
<dbReference type="HOGENOM" id="CLU_000537_0_0_1"/>
<dbReference type="SUPFAM" id="SSF53756">
    <property type="entry name" value="UDP-Glycosyltransferase/glycogen phosphorylase"/>
    <property type="match status" value="1"/>
</dbReference>
<dbReference type="Proteomes" id="UP000015104">
    <property type="component" value="Unassembled WGS sequence"/>
</dbReference>
<feature type="domain" description="Glycosyl transferase family 28 C-terminal" evidence="4">
    <location>
        <begin position="318"/>
        <end position="408"/>
    </location>
</feature>
<dbReference type="GeneID" id="107360695"/>
<accession>T1K3S5</accession>
<proteinExistence type="evidence at transcript level"/>
<dbReference type="GO" id="GO:0008194">
    <property type="term" value="F:UDP-glycosyltransferase activity"/>
    <property type="evidence" value="ECO:0007669"/>
    <property type="project" value="InterPro"/>
</dbReference>
<dbReference type="OrthoDB" id="5835829at2759"/>
<reference evidence="6" key="4">
    <citation type="submission" date="2015-06" db="UniProtKB">
        <authorList>
            <consortium name="EnsemblMetazoa"/>
        </authorList>
    </citation>
    <scope>IDENTIFICATION</scope>
</reference>
<dbReference type="CDD" id="cd03784">
    <property type="entry name" value="GT1_Gtf-like"/>
    <property type="match status" value="1"/>
</dbReference>
<dbReference type="InterPro" id="IPR050271">
    <property type="entry name" value="UDP-glycosyltransferase"/>
</dbReference>
<name>T1K3S5_TETUR</name>
<keyword evidence="7" id="KW-1185">Reference proteome</keyword>
<keyword evidence="2" id="KW-0328">Glycosyltransferase</keyword>
<dbReference type="EMBL" id="CAEY01001560">
    <property type="status" value="NOT_ANNOTATED_CDS"/>
    <property type="molecule type" value="Genomic_DNA"/>
</dbReference>
<evidence type="ECO:0000256" key="1">
    <source>
        <dbReference type="ARBA" id="ARBA00009995"/>
    </source>
</evidence>
<evidence type="ECO:0000313" key="7">
    <source>
        <dbReference type="Proteomes" id="UP000015104"/>
    </source>
</evidence>
<reference evidence="5" key="3">
    <citation type="submission" date="2014-03" db="EMBL/GenBank/DDBJ databases">
        <authorList>
            <person name="Ahn S.-J."/>
            <person name="Dermauw W."/>
            <person name="Wybouw N."/>
            <person name="Heckel D.G."/>
            <person name="Van Leeuwen T."/>
        </authorList>
    </citation>
    <scope>NUCLEOTIDE SEQUENCE</scope>
</reference>
<dbReference type="eggNOG" id="KOG1192">
    <property type="taxonomic scope" value="Eukaryota"/>
</dbReference>
<evidence type="ECO:0000313" key="6">
    <source>
        <dbReference type="EnsemblMetazoa" id="tetur05g00070.1"/>
    </source>
</evidence>
<dbReference type="EMBL" id="KJ584777">
    <property type="protein sequence ID" value="AHX56904.1"/>
    <property type="molecule type" value="mRNA"/>
</dbReference>
<dbReference type="PANTHER" id="PTHR48043">
    <property type="entry name" value="EG:EG0003.4 PROTEIN-RELATED"/>
    <property type="match status" value="1"/>
</dbReference>
<reference evidence="7" key="1">
    <citation type="submission" date="2011-08" db="EMBL/GenBank/DDBJ databases">
        <authorList>
            <person name="Rombauts S."/>
        </authorList>
    </citation>
    <scope>NUCLEOTIDE SEQUENCE</scope>
    <source>
        <strain evidence="7">London</strain>
    </source>
</reference>
<evidence type="ECO:0000259" key="4">
    <source>
        <dbReference type="Pfam" id="PF04101"/>
    </source>
</evidence>
<gene>
    <name evidence="6" type="primary">107360695</name>
    <name evidence="5" type="synonym">UGT204A3</name>
</gene>
<comment type="similarity">
    <text evidence="1">Belongs to the UDP-glycosyltransferase family.</text>
</comment>
<dbReference type="AlphaFoldDB" id="T1K3S5"/>
<dbReference type="InterPro" id="IPR007235">
    <property type="entry name" value="Glyco_trans_28_C"/>
</dbReference>
<dbReference type="Pfam" id="PF04101">
    <property type="entry name" value="Glyco_tran_28_C"/>
    <property type="match status" value="1"/>
</dbReference>
<evidence type="ECO:0000256" key="3">
    <source>
        <dbReference type="ARBA" id="ARBA00022679"/>
    </source>
</evidence>
<keyword evidence="3 5" id="KW-0808">Transferase</keyword>